<sequence length="442" mass="46936">MDAGADHELEKAGFPTAVERAALAAAVDAIAAADRVIAHAHAGRQVALAIAGGIAHAQHERQVASGASSNSWAHRAVAEEIAAATNISGRAAERQMNAAAVLLSRFPRVQERMAIGLLSPAHAQAIVAAGDTLGDDRAALARFDQAVLDKLAEQPMTAATLRTVARRIAETIHPVPLDERHASAHQRRRVAFEADEDGMGWLTAYIPSVMGAAIIDRLDQMARQVRSARHSGGPELYADDTRTLAHLRADVMCDLLLAAPPMAGPGITRGGLGAIRGTVHITIPVKSPGGAAAEPAHLAGYGPLPLDIARAVMAGAPTWSCLFVDADTSVLLTADQRFPTAAQRRFVFARDEHCRFPGCRAPIVDLDHTIAYSDGGATNVVNLEGLCESHHTLEQATAWRVEQLSGGRLRWTSPLGRTYIDIPEPVLRRTPRFIHDGDPPPG</sequence>
<dbReference type="InterPro" id="IPR003870">
    <property type="entry name" value="DUF222"/>
</dbReference>
<accession>A0ABP8ZSK7</accession>
<gene>
    <name evidence="2" type="ORF">GCM10023351_04780</name>
</gene>
<dbReference type="EMBL" id="BAABKO010000001">
    <property type="protein sequence ID" value="GAA4764978.1"/>
    <property type="molecule type" value="Genomic_DNA"/>
</dbReference>
<keyword evidence="2" id="KW-0378">Hydrolase</keyword>
<name>A0ABP8ZSK7_9MICO</name>
<evidence type="ECO:0000259" key="1">
    <source>
        <dbReference type="SMART" id="SM00507"/>
    </source>
</evidence>
<dbReference type="InterPro" id="IPR003615">
    <property type="entry name" value="HNH_nuc"/>
</dbReference>
<dbReference type="SMART" id="SM00507">
    <property type="entry name" value="HNHc"/>
    <property type="match status" value="1"/>
</dbReference>
<organism evidence="2 3">
    <name type="scientific">Microbacterium gilvum</name>
    <dbReference type="NCBI Taxonomy" id="1336204"/>
    <lineage>
        <taxon>Bacteria</taxon>
        <taxon>Bacillati</taxon>
        <taxon>Actinomycetota</taxon>
        <taxon>Actinomycetes</taxon>
        <taxon>Micrococcales</taxon>
        <taxon>Microbacteriaceae</taxon>
        <taxon>Microbacterium</taxon>
    </lineage>
</organism>
<keyword evidence="2" id="KW-0255">Endonuclease</keyword>
<keyword evidence="3" id="KW-1185">Reference proteome</keyword>
<comment type="caution">
    <text evidence="2">The sequence shown here is derived from an EMBL/GenBank/DDBJ whole genome shotgun (WGS) entry which is preliminary data.</text>
</comment>
<protein>
    <submittedName>
        <fullName evidence="2">HNH endonuclease signature motif containing protein</fullName>
    </submittedName>
</protein>
<proteinExistence type="predicted"/>
<evidence type="ECO:0000313" key="3">
    <source>
        <dbReference type="Proteomes" id="UP001501645"/>
    </source>
</evidence>
<dbReference type="CDD" id="cd00085">
    <property type="entry name" value="HNHc"/>
    <property type="match status" value="1"/>
</dbReference>
<dbReference type="Pfam" id="PF02720">
    <property type="entry name" value="DUF222"/>
    <property type="match status" value="1"/>
</dbReference>
<dbReference type="Proteomes" id="UP001501645">
    <property type="component" value="Unassembled WGS sequence"/>
</dbReference>
<keyword evidence="2" id="KW-0540">Nuclease</keyword>
<dbReference type="GO" id="GO:0004519">
    <property type="term" value="F:endonuclease activity"/>
    <property type="evidence" value="ECO:0007669"/>
    <property type="project" value="UniProtKB-KW"/>
</dbReference>
<dbReference type="RefSeq" id="WP_345435556.1">
    <property type="nucleotide sequence ID" value="NZ_BAABKO010000001.1"/>
</dbReference>
<reference evidence="3" key="1">
    <citation type="journal article" date="2019" name="Int. J. Syst. Evol. Microbiol.">
        <title>The Global Catalogue of Microorganisms (GCM) 10K type strain sequencing project: providing services to taxonomists for standard genome sequencing and annotation.</title>
        <authorList>
            <consortium name="The Broad Institute Genomics Platform"/>
            <consortium name="The Broad Institute Genome Sequencing Center for Infectious Disease"/>
            <person name="Wu L."/>
            <person name="Ma J."/>
        </authorList>
    </citation>
    <scope>NUCLEOTIDE SEQUENCE [LARGE SCALE GENOMIC DNA]</scope>
    <source>
        <strain evidence="3">JCM 18537</strain>
    </source>
</reference>
<feature type="domain" description="HNH nuclease" evidence="1">
    <location>
        <begin position="342"/>
        <end position="392"/>
    </location>
</feature>
<evidence type="ECO:0000313" key="2">
    <source>
        <dbReference type="EMBL" id="GAA4764978.1"/>
    </source>
</evidence>